<gene>
    <name evidence="2" type="ORF">T11_2773</name>
</gene>
<dbReference type="AlphaFoldDB" id="A0A0V1GP54"/>
<evidence type="ECO:0000313" key="3">
    <source>
        <dbReference type="Proteomes" id="UP000055024"/>
    </source>
</evidence>
<feature type="compositionally biased region" description="Basic and acidic residues" evidence="1">
    <location>
        <begin position="7"/>
        <end position="20"/>
    </location>
</feature>
<evidence type="ECO:0000313" key="2">
    <source>
        <dbReference type="EMBL" id="KRY99635.1"/>
    </source>
</evidence>
<feature type="non-terminal residue" evidence="2">
    <location>
        <position position="1"/>
    </location>
</feature>
<name>A0A0V1GP54_9BILA</name>
<keyword evidence="3" id="KW-1185">Reference proteome</keyword>
<protein>
    <submittedName>
        <fullName evidence="2">Uncharacterized protein</fullName>
    </submittedName>
</protein>
<evidence type="ECO:0000256" key="1">
    <source>
        <dbReference type="SAM" id="MobiDB-lite"/>
    </source>
</evidence>
<comment type="caution">
    <text evidence="2">The sequence shown here is derived from an EMBL/GenBank/DDBJ whole genome shotgun (WGS) entry which is preliminary data.</text>
</comment>
<reference evidence="2 3" key="1">
    <citation type="submission" date="2015-01" db="EMBL/GenBank/DDBJ databases">
        <title>Evolution of Trichinella species and genotypes.</title>
        <authorList>
            <person name="Korhonen P.K."/>
            <person name="Edoardo P."/>
            <person name="Giuseppe L.R."/>
            <person name="Gasser R.B."/>
        </authorList>
    </citation>
    <scope>NUCLEOTIDE SEQUENCE [LARGE SCALE GENOMIC DNA]</scope>
    <source>
        <strain evidence="2">ISS1029</strain>
    </source>
</reference>
<feature type="region of interest" description="Disordered" evidence="1">
    <location>
        <begin position="1"/>
        <end position="32"/>
    </location>
</feature>
<accession>A0A0V1GP54</accession>
<dbReference type="EMBL" id="JYDP01000755">
    <property type="protein sequence ID" value="KRY99635.1"/>
    <property type="molecule type" value="Genomic_DNA"/>
</dbReference>
<organism evidence="2 3">
    <name type="scientific">Trichinella zimbabwensis</name>
    <dbReference type="NCBI Taxonomy" id="268475"/>
    <lineage>
        <taxon>Eukaryota</taxon>
        <taxon>Metazoa</taxon>
        <taxon>Ecdysozoa</taxon>
        <taxon>Nematoda</taxon>
        <taxon>Enoplea</taxon>
        <taxon>Dorylaimia</taxon>
        <taxon>Trichinellida</taxon>
        <taxon>Trichinellidae</taxon>
        <taxon>Trichinella</taxon>
    </lineage>
</organism>
<dbReference type="OrthoDB" id="5931288at2759"/>
<sequence>LLINRRRANERLANHKKEAELGENGTGQSRINPLNTAIIGTDVQIEERIIKRKAWGSMRHQGIHRELMKRQGEA</sequence>
<dbReference type="Proteomes" id="UP000055024">
    <property type="component" value="Unassembled WGS sequence"/>
</dbReference>
<feature type="non-terminal residue" evidence="2">
    <location>
        <position position="74"/>
    </location>
</feature>
<proteinExistence type="predicted"/>